<evidence type="ECO:0000256" key="1">
    <source>
        <dbReference type="SAM" id="MobiDB-lite"/>
    </source>
</evidence>
<feature type="compositionally biased region" description="Low complexity" evidence="1">
    <location>
        <begin position="96"/>
        <end position="113"/>
    </location>
</feature>
<feature type="region of interest" description="Disordered" evidence="1">
    <location>
        <begin position="89"/>
        <end position="113"/>
    </location>
</feature>
<reference evidence="2" key="1">
    <citation type="journal article" date="2020" name="bioRxiv">
        <title>Comparative genomics of Chlamydomonas.</title>
        <authorList>
            <person name="Craig R.J."/>
            <person name="Hasan A.R."/>
            <person name="Ness R.W."/>
            <person name="Keightley P.D."/>
        </authorList>
    </citation>
    <scope>NUCLEOTIDE SEQUENCE</scope>
    <source>
        <strain evidence="2">CCAP 11/70</strain>
    </source>
</reference>
<organism evidence="2 3">
    <name type="scientific">Edaphochlamys debaryana</name>
    <dbReference type="NCBI Taxonomy" id="47281"/>
    <lineage>
        <taxon>Eukaryota</taxon>
        <taxon>Viridiplantae</taxon>
        <taxon>Chlorophyta</taxon>
        <taxon>core chlorophytes</taxon>
        <taxon>Chlorophyceae</taxon>
        <taxon>CS clade</taxon>
        <taxon>Chlamydomonadales</taxon>
        <taxon>Chlamydomonadales incertae sedis</taxon>
        <taxon>Edaphochlamys</taxon>
    </lineage>
</organism>
<keyword evidence="3" id="KW-1185">Reference proteome</keyword>
<dbReference type="AlphaFoldDB" id="A0A835XHJ2"/>
<accession>A0A835XHJ2</accession>
<comment type="caution">
    <text evidence="2">The sequence shown here is derived from an EMBL/GenBank/DDBJ whole genome shotgun (WGS) entry which is preliminary data.</text>
</comment>
<dbReference type="EMBL" id="JAEHOE010000175">
    <property type="protein sequence ID" value="KAG2483480.1"/>
    <property type="molecule type" value="Genomic_DNA"/>
</dbReference>
<evidence type="ECO:0000313" key="3">
    <source>
        <dbReference type="Proteomes" id="UP000612055"/>
    </source>
</evidence>
<evidence type="ECO:0000313" key="2">
    <source>
        <dbReference type="EMBL" id="KAG2483480.1"/>
    </source>
</evidence>
<dbReference type="Proteomes" id="UP000612055">
    <property type="component" value="Unassembled WGS sequence"/>
</dbReference>
<name>A0A835XHJ2_9CHLO</name>
<gene>
    <name evidence="2" type="ORF">HYH03_017662</name>
</gene>
<protein>
    <submittedName>
        <fullName evidence="2">Uncharacterized protein</fullName>
    </submittedName>
</protein>
<proteinExistence type="predicted"/>
<sequence>MPPAQPLPAAAAEAISSTVIRLEAMAHRYGDWAVVSTIGRYSGFVAQCLLATADVPPVKEHLHPRGRRAERLQAQSTDRLLKCVAMDTKHRRRTVSPLSLSSSGSCSSRSSRGSTQAGLFAELSELLAAQLHVKERQTG</sequence>